<organism evidence="2 3">
    <name type="scientific">Deinococcus multiflagellatus</name>
    <dbReference type="NCBI Taxonomy" id="1656887"/>
    <lineage>
        <taxon>Bacteria</taxon>
        <taxon>Thermotogati</taxon>
        <taxon>Deinococcota</taxon>
        <taxon>Deinococci</taxon>
        <taxon>Deinococcales</taxon>
        <taxon>Deinococcaceae</taxon>
        <taxon>Deinococcus</taxon>
    </lineage>
</organism>
<protein>
    <submittedName>
        <fullName evidence="2">Uncharacterized protein</fullName>
    </submittedName>
</protein>
<dbReference type="RefSeq" id="WP_224611746.1">
    <property type="nucleotide sequence ID" value="NZ_JAIQXV010000020.1"/>
</dbReference>
<accession>A0ABW1ZTB9</accession>
<comment type="caution">
    <text evidence="2">The sequence shown here is derived from an EMBL/GenBank/DDBJ whole genome shotgun (WGS) entry which is preliminary data.</text>
</comment>
<keyword evidence="3" id="KW-1185">Reference proteome</keyword>
<evidence type="ECO:0000313" key="2">
    <source>
        <dbReference type="EMBL" id="MFC6662974.1"/>
    </source>
</evidence>
<proteinExistence type="predicted"/>
<sequence length="221" mass="23950">MKSALFLGLLAVASMAHAATYTLKVKATAKSAYQVQADITTNLPDGASLSVNLGLANQKPSDAFIGTDFQTVLVKGGRASILIDGTKRVMPVGSKLPAGTYDVEVSFYPNWEANRAVASRLGLQAPLEAVTQVRLGASGQSVSAAQNKIELQRWVRLNVNSGDRWDSAYYVAKLGPYTPLQLESGNPRVLKMLYFPKIDMTFMVNVVKNEIVVWRSGKANR</sequence>
<reference evidence="3" key="1">
    <citation type="journal article" date="2019" name="Int. J. Syst. Evol. Microbiol.">
        <title>The Global Catalogue of Microorganisms (GCM) 10K type strain sequencing project: providing services to taxonomists for standard genome sequencing and annotation.</title>
        <authorList>
            <consortium name="The Broad Institute Genomics Platform"/>
            <consortium name="The Broad Institute Genome Sequencing Center for Infectious Disease"/>
            <person name="Wu L."/>
            <person name="Ma J."/>
        </authorList>
    </citation>
    <scope>NUCLEOTIDE SEQUENCE [LARGE SCALE GENOMIC DNA]</scope>
    <source>
        <strain evidence="3">CCUG 63830</strain>
    </source>
</reference>
<evidence type="ECO:0000256" key="1">
    <source>
        <dbReference type="SAM" id="SignalP"/>
    </source>
</evidence>
<dbReference type="EMBL" id="JBHSWB010000002">
    <property type="protein sequence ID" value="MFC6662974.1"/>
    <property type="molecule type" value="Genomic_DNA"/>
</dbReference>
<evidence type="ECO:0000313" key="3">
    <source>
        <dbReference type="Proteomes" id="UP001596317"/>
    </source>
</evidence>
<feature type="chain" id="PRO_5045181858" evidence="1">
    <location>
        <begin position="19"/>
        <end position="221"/>
    </location>
</feature>
<dbReference type="Proteomes" id="UP001596317">
    <property type="component" value="Unassembled WGS sequence"/>
</dbReference>
<name>A0ABW1ZTB9_9DEIO</name>
<gene>
    <name evidence="2" type="ORF">ACFP90_23300</name>
</gene>
<feature type="signal peptide" evidence="1">
    <location>
        <begin position="1"/>
        <end position="18"/>
    </location>
</feature>
<keyword evidence="1" id="KW-0732">Signal</keyword>